<evidence type="ECO:0000256" key="1">
    <source>
        <dbReference type="ARBA" id="ARBA00004651"/>
    </source>
</evidence>
<evidence type="ECO:0000313" key="8">
    <source>
        <dbReference type="EMBL" id="PRD13840.1"/>
    </source>
</evidence>
<comment type="subcellular location">
    <subcellularLocation>
        <location evidence="1">Cell membrane</location>
        <topology evidence="1">Multi-pass membrane protein</topology>
    </subcellularLocation>
</comment>
<dbReference type="EMBL" id="PDET01000015">
    <property type="protein sequence ID" value="PRD13840.1"/>
    <property type="molecule type" value="Genomic_DNA"/>
</dbReference>
<keyword evidence="2" id="KW-1003">Cell membrane</keyword>
<protein>
    <submittedName>
        <fullName evidence="8">Pilus assembly protein</fullName>
    </submittedName>
</protein>
<evidence type="ECO:0000256" key="4">
    <source>
        <dbReference type="ARBA" id="ARBA00022989"/>
    </source>
</evidence>
<dbReference type="InterPro" id="IPR042094">
    <property type="entry name" value="T2SS_GspF_sf"/>
</dbReference>
<feature type="transmembrane region" description="Helical" evidence="6">
    <location>
        <begin position="266"/>
        <end position="283"/>
    </location>
</feature>
<evidence type="ECO:0000256" key="3">
    <source>
        <dbReference type="ARBA" id="ARBA00022692"/>
    </source>
</evidence>
<gene>
    <name evidence="8" type="ORF">CQW29_19025</name>
</gene>
<keyword evidence="5 6" id="KW-0472">Membrane</keyword>
<accession>A0A2S9I7R9</accession>
<proteinExistence type="predicted"/>
<name>A0A2S9I7R9_9GAMM</name>
<evidence type="ECO:0000256" key="5">
    <source>
        <dbReference type="ARBA" id="ARBA00023136"/>
    </source>
</evidence>
<dbReference type="PANTHER" id="PTHR35007">
    <property type="entry name" value="INTEGRAL MEMBRANE PROTEIN-RELATED"/>
    <property type="match status" value="1"/>
</dbReference>
<dbReference type="Pfam" id="PF00482">
    <property type="entry name" value="T2SSF"/>
    <property type="match status" value="1"/>
</dbReference>
<organism evidence="8 9">
    <name type="scientific">Pantoea coffeiphila</name>
    <dbReference type="NCBI Taxonomy" id="1465635"/>
    <lineage>
        <taxon>Bacteria</taxon>
        <taxon>Pseudomonadati</taxon>
        <taxon>Pseudomonadota</taxon>
        <taxon>Gammaproteobacteria</taxon>
        <taxon>Enterobacterales</taxon>
        <taxon>Erwiniaceae</taxon>
        <taxon>Pantoea</taxon>
    </lineage>
</organism>
<evidence type="ECO:0000256" key="2">
    <source>
        <dbReference type="ARBA" id="ARBA00022475"/>
    </source>
</evidence>
<feature type="transmembrane region" description="Helical" evidence="6">
    <location>
        <begin position="6"/>
        <end position="27"/>
    </location>
</feature>
<dbReference type="RefSeq" id="WP_105594315.1">
    <property type="nucleotide sequence ID" value="NZ_JAFBFW010000001.1"/>
</dbReference>
<sequence length="325" mass="35867">MNAFKLNLITGLVFLSVLIVVLAVSHWRRQRQLDEQRRLRFAQILGEGAEAAGEEDVSILRSQAQTPLASVPLLGPLLAKLWQQLAFIGWQPTLRKRLLILSAVGLLVGMTLGQRTPMPLTFGLLFSVLVTLAIAVLLFRSSLQKHLHQLREGLPDAIDAITRSVRAGVPVANTFGQVASHLSGPLATEFRTIDHWLKLGIPLRQVIQTSAGRVPMAEYRFFAVILIINQEAGGRLGETLERLATTLRQRRELAMKVQSKTSEARASAKIVAALFPCCLGYMYLKSPEDITFLFSDPVGSTILIYALCSITLGMLITHLMVKRIA</sequence>
<feature type="transmembrane region" description="Helical" evidence="6">
    <location>
        <begin position="98"/>
        <end position="114"/>
    </location>
</feature>
<comment type="caution">
    <text evidence="8">The sequence shown here is derived from an EMBL/GenBank/DDBJ whole genome shotgun (WGS) entry which is preliminary data.</text>
</comment>
<dbReference type="Proteomes" id="UP000239181">
    <property type="component" value="Unassembled WGS sequence"/>
</dbReference>
<dbReference type="AlphaFoldDB" id="A0A2S9I7R9"/>
<dbReference type="OrthoDB" id="5611741at2"/>
<dbReference type="Gene3D" id="1.20.81.30">
    <property type="entry name" value="Type II secretion system (T2SS), domain F"/>
    <property type="match status" value="1"/>
</dbReference>
<evidence type="ECO:0000256" key="6">
    <source>
        <dbReference type="SAM" id="Phobius"/>
    </source>
</evidence>
<evidence type="ECO:0000259" key="7">
    <source>
        <dbReference type="Pfam" id="PF00482"/>
    </source>
</evidence>
<dbReference type="PANTHER" id="PTHR35007:SF1">
    <property type="entry name" value="PILUS ASSEMBLY PROTEIN"/>
    <property type="match status" value="1"/>
</dbReference>
<dbReference type="InterPro" id="IPR018076">
    <property type="entry name" value="T2SS_GspF_dom"/>
</dbReference>
<dbReference type="GO" id="GO:0005886">
    <property type="term" value="C:plasma membrane"/>
    <property type="evidence" value="ECO:0007669"/>
    <property type="project" value="UniProtKB-SubCell"/>
</dbReference>
<feature type="transmembrane region" description="Helical" evidence="6">
    <location>
        <begin position="120"/>
        <end position="139"/>
    </location>
</feature>
<reference evidence="8 9" key="1">
    <citation type="submission" date="2017-10" db="EMBL/GenBank/DDBJ databases">
        <title>Draft genome of two endophytic bacteria isolated from 'guarana' Paullinia cupana (Mart.) Ducke.</title>
        <authorList>
            <person name="Siqueira K.A."/>
            <person name="Liotti R.G."/>
            <person name="Mendes T.A."/>
            <person name="Soares M.A."/>
        </authorList>
    </citation>
    <scope>NUCLEOTIDE SEQUENCE [LARGE SCALE GENOMIC DNA]</scope>
    <source>
        <strain evidence="8 9">342</strain>
    </source>
</reference>
<feature type="transmembrane region" description="Helical" evidence="6">
    <location>
        <begin position="303"/>
        <end position="321"/>
    </location>
</feature>
<keyword evidence="3 6" id="KW-0812">Transmembrane</keyword>
<keyword evidence="4 6" id="KW-1133">Transmembrane helix</keyword>
<evidence type="ECO:0000313" key="9">
    <source>
        <dbReference type="Proteomes" id="UP000239181"/>
    </source>
</evidence>
<keyword evidence="9" id="KW-1185">Reference proteome</keyword>
<feature type="domain" description="Type II secretion system protein GspF" evidence="7">
    <location>
        <begin position="158"/>
        <end position="282"/>
    </location>
</feature>